<name>A0ABR7JSE3_9FIRM</name>
<keyword evidence="2" id="KW-1185">Reference proteome</keyword>
<dbReference type="EMBL" id="JACRWE010000007">
    <property type="protein sequence ID" value="MBC5997842.1"/>
    <property type="molecule type" value="Genomic_DNA"/>
</dbReference>
<evidence type="ECO:0000313" key="1">
    <source>
        <dbReference type="EMBL" id="MBC5997842.1"/>
    </source>
</evidence>
<organism evidence="1 2">
    <name type="scientific">Romboutsia faecis</name>
    <dbReference type="NCBI Taxonomy" id="2764597"/>
    <lineage>
        <taxon>Bacteria</taxon>
        <taxon>Bacillati</taxon>
        <taxon>Bacillota</taxon>
        <taxon>Clostridia</taxon>
        <taxon>Peptostreptococcales</taxon>
        <taxon>Peptostreptococcaceae</taxon>
        <taxon>Romboutsia</taxon>
    </lineage>
</organism>
<reference evidence="1 2" key="1">
    <citation type="submission" date="2020-08" db="EMBL/GenBank/DDBJ databases">
        <authorList>
            <person name="Liu C."/>
            <person name="Sun Q."/>
        </authorList>
    </citation>
    <scope>NUCLEOTIDE SEQUENCE [LARGE SCALE GENOMIC DNA]</scope>
    <source>
        <strain evidence="1 2">NSJ-18</strain>
    </source>
</reference>
<sequence length="360" mass="42502">MKYNFAKVTNSRLMGSIGLEICWSKEEDNIYQYFLLDAEGLGIADYVSLKNPSKEEAYMEEQRLMGGLGSEVLTISEEEALFLVKHFGRKTIEWEKELPGFTEEYIEIINDYETNLSIEDLYPIICKDVKEEIEFINYMTMRFIGWDRECLRYFSGSEEISNMHITSINGTLLKNTVTCKGDKKFVSEALYEDEDGYYVCRIAFNIVKEDDKFKISSMLVTDKEAIYDFEVFDEISKEEFVAVYNLVDTEKFIEKFYIDNPFVLKSEMDEGILFTRFNFNNNHVKEKVYVINNDIKAVYYQIGDEFFVGTYNQRDRMYINKILQNNYKEFLNAKDEYYFEENALYDFAESGSNDFEDFLS</sequence>
<proteinExistence type="predicted"/>
<dbReference type="RefSeq" id="WP_153972532.1">
    <property type="nucleotide sequence ID" value="NZ_JACRWE010000007.1"/>
</dbReference>
<accession>A0ABR7JSE3</accession>
<gene>
    <name evidence="1" type="ORF">H8923_13845</name>
</gene>
<evidence type="ECO:0000313" key="2">
    <source>
        <dbReference type="Proteomes" id="UP000609849"/>
    </source>
</evidence>
<protein>
    <submittedName>
        <fullName evidence="1">Uncharacterized protein</fullName>
    </submittedName>
</protein>
<comment type="caution">
    <text evidence="1">The sequence shown here is derived from an EMBL/GenBank/DDBJ whole genome shotgun (WGS) entry which is preliminary data.</text>
</comment>
<dbReference type="Proteomes" id="UP000609849">
    <property type="component" value="Unassembled WGS sequence"/>
</dbReference>